<organism evidence="2 3">
    <name type="scientific">Phaeoacremonium minimum (strain UCR-PA7)</name>
    <name type="common">Esca disease fungus</name>
    <name type="synonym">Togninia minima</name>
    <dbReference type="NCBI Taxonomy" id="1286976"/>
    <lineage>
        <taxon>Eukaryota</taxon>
        <taxon>Fungi</taxon>
        <taxon>Dikarya</taxon>
        <taxon>Ascomycota</taxon>
        <taxon>Pezizomycotina</taxon>
        <taxon>Sordariomycetes</taxon>
        <taxon>Sordariomycetidae</taxon>
        <taxon>Togniniales</taxon>
        <taxon>Togniniaceae</taxon>
        <taxon>Phaeoacremonium</taxon>
    </lineage>
</organism>
<feature type="domain" description="Cyanovirin-N" evidence="1">
    <location>
        <begin position="8"/>
        <end position="117"/>
    </location>
</feature>
<dbReference type="Proteomes" id="UP000014074">
    <property type="component" value="Unassembled WGS sequence"/>
</dbReference>
<evidence type="ECO:0000313" key="3">
    <source>
        <dbReference type="Proteomes" id="UP000014074"/>
    </source>
</evidence>
<dbReference type="HOGENOM" id="CLU_140491_0_0_1"/>
<dbReference type="InterPro" id="IPR011058">
    <property type="entry name" value="Cyanovirin-N"/>
</dbReference>
<dbReference type="Pfam" id="PF08881">
    <property type="entry name" value="CVNH"/>
    <property type="match status" value="1"/>
</dbReference>
<dbReference type="Gene3D" id="2.30.60.10">
    <property type="entry name" value="Cyanovirin-N"/>
    <property type="match status" value="1"/>
</dbReference>
<accession>R8BJG2</accession>
<reference evidence="3" key="1">
    <citation type="journal article" date="2013" name="Genome Announc.">
        <title>Draft genome sequence of the ascomycete Phaeoacremonium aleophilum strain UCR-PA7, a causal agent of the esca disease complex in grapevines.</title>
        <authorList>
            <person name="Blanco-Ulate B."/>
            <person name="Rolshausen P."/>
            <person name="Cantu D."/>
        </authorList>
    </citation>
    <scope>NUCLEOTIDE SEQUENCE [LARGE SCALE GENOMIC DNA]</scope>
    <source>
        <strain evidence="3">UCR-PA7</strain>
    </source>
</reference>
<evidence type="ECO:0000313" key="2">
    <source>
        <dbReference type="EMBL" id="EON99419.1"/>
    </source>
</evidence>
<evidence type="ECO:0000259" key="1">
    <source>
        <dbReference type="SMART" id="SM01111"/>
    </source>
</evidence>
<dbReference type="KEGG" id="tmn:UCRPA7_5048"/>
<sequence>MAVGGLGSFTNACSNITLAAGSLGVSDLLGASCPAAGGAMQSHETSIDLNLCIGLDQSLGQLAWSYTGKYTNYCADCYLTEPANLTCTCKMTGAFAPITSTLNLDEGITTRDGDLTCLGAM</sequence>
<dbReference type="eggNOG" id="ENOG502T65T">
    <property type="taxonomic scope" value="Eukaryota"/>
</dbReference>
<dbReference type="SMART" id="SM01111">
    <property type="entry name" value="CVNH"/>
    <property type="match status" value="1"/>
</dbReference>
<dbReference type="EMBL" id="KB933151">
    <property type="protein sequence ID" value="EON99419.1"/>
    <property type="molecule type" value="Genomic_DNA"/>
</dbReference>
<keyword evidence="3" id="KW-1185">Reference proteome</keyword>
<protein>
    <recommendedName>
        <fullName evidence="1">Cyanovirin-N domain-containing protein</fullName>
    </recommendedName>
</protein>
<dbReference type="InterPro" id="IPR036673">
    <property type="entry name" value="Cyanovirin-N_sf"/>
</dbReference>
<dbReference type="GeneID" id="19325563"/>
<dbReference type="AlphaFoldDB" id="R8BJG2"/>
<name>R8BJG2_PHAM7</name>
<dbReference type="RefSeq" id="XP_007915787.1">
    <property type="nucleotide sequence ID" value="XM_007917596.1"/>
</dbReference>
<gene>
    <name evidence="2" type="ORF">UCRPA7_5048</name>
</gene>
<dbReference type="SUPFAM" id="SSF51322">
    <property type="entry name" value="Cyanovirin-N"/>
    <property type="match status" value="1"/>
</dbReference>
<dbReference type="OrthoDB" id="2947935at2759"/>
<proteinExistence type="predicted"/>